<evidence type="ECO:0008006" key="5">
    <source>
        <dbReference type="Google" id="ProtNLM"/>
    </source>
</evidence>
<feature type="compositionally biased region" description="Low complexity" evidence="1">
    <location>
        <begin position="281"/>
        <end position="307"/>
    </location>
</feature>
<keyword evidence="2" id="KW-0472">Membrane</keyword>
<feature type="region of interest" description="Disordered" evidence="1">
    <location>
        <begin position="520"/>
        <end position="548"/>
    </location>
</feature>
<keyword evidence="4" id="KW-1185">Reference proteome</keyword>
<feature type="region of interest" description="Disordered" evidence="1">
    <location>
        <begin position="661"/>
        <end position="696"/>
    </location>
</feature>
<dbReference type="OrthoDB" id="1080706at2759"/>
<dbReference type="InParanoid" id="A0A2P5FIX4"/>
<keyword evidence="2" id="KW-1133">Transmembrane helix</keyword>
<dbReference type="AlphaFoldDB" id="A0A2P5FIX4"/>
<sequence length="696" mass="77318">MAGTTTTDSYKSKSKPEKPILSDQIQENPTKFSSHFLYKAAVVTLFLIILPLFPSQAPDFINQNLLTRSWELLHLLFVGIAISYGLFSRKNDDTEKENDKSNSNSKFENAQSYVSRFLQVSSVFDDESLENPSGSDENKVQTWSSQYYRNEPPVVVVAQESSVLDKNGGTGSRTGERGRPLLLPVRSLKSRIPEPENGVVSGSVVSRSDSKTGSRRFSSGSNREFAGLGCDKVEEKLKESVVLPSPIPWRSRSGRLEMKEEVESGASMAEPEFIRVESRAPRPQSSRSGRPNSSSSSPKLSPSPSLSSRKKISESQAKISEDMVKKKTLYDKSFSPPAPPPPPPPPSFYYKSSSFKPSSGSTSSFPNDGISLEKELRRSLTTTSEPNDLKRSRFDGSSMGKSVRTVRADDNIISHEGLALKQNKQVFNELPEEEEDEDLVEKMLMESDEVDSESEDDEIGGRFAQKDVVESPKQSAKNKEEAASSPSSNNVGDGGPDVDKKADEFIAKFREQIRLQRIESIKRSSAQMSRNLARSEPRPQTKSVSHLAQSEDLPHLPIDLIEPSSKKTLSPSTLSLKSPSFVPLQRLLLLSPSPLWRSKTRLANRLEMADEYVEQVGSRWWYKSRTSQLGLLGSASPRNARRSRRLPEMEVREEKDLGLVEGIGKPGKRHHITRHKKEKVSLISSVPSSNLSPSKS</sequence>
<feature type="compositionally biased region" description="Polar residues" evidence="1">
    <location>
        <begin position="523"/>
        <end position="532"/>
    </location>
</feature>
<evidence type="ECO:0000256" key="2">
    <source>
        <dbReference type="SAM" id="Phobius"/>
    </source>
</evidence>
<keyword evidence="2" id="KW-0812">Transmembrane</keyword>
<organism evidence="3 4">
    <name type="scientific">Trema orientale</name>
    <name type="common">Charcoal tree</name>
    <name type="synonym">Celtis orientalis</name>
    <dbReference type="NCBI Taxonomy" id="63057"/>
    <lineage>
        <taxon>Eukaryota</taxon>
        <taxon>Viridiplantae</taxon>
        <taxon>Streptophyta</taxon>
        <taxon>Embryophyta</taxon>
        <taxon>Tracheophyta</taxon>
        <taxon>Spermatophyta</taxon>
        <taxon>Magnoliopsida</taxon>
        <taxon>eudicotyledons</taxon>
        <taxon>Gunneridae</taxon>
        <taxon>Pentapetalae</taxon>
        <taxon>rosids</taxon>
        <taxon>fabids</taxon>
        <taxon>Rosales</taxon>
        <taxon>Cannabaceae</taxon>
        <taxon>Trema</taxon>
    </lineage>
</organism>
<feature type="transmembrane region" description="Helical" evidence="2">
    <location>
        <begin position="36"/>
        <end position="53"/>
    </location>
</feature>
<dbReference type="Proteomes" id="UP000237000">
    <property type="component" value="Unassembled WGS sequence"/>
</dbReference>
<feature type="compositionally biased region" description="Basic and acidic residues" evidence="1">
    <location>
        <begin position="10"/>
        <end position="20"/>
    </location>
</feature>
<feature type="region of interest" description="Disordered" evidence="1">
    <location>
        <begin position="192"/>
        <end position="225"/>
    </location>
</feature>
<feature type="compositionally biased region" description="Pro residues" evidence="1">
    <location>
        <begin position="336"/>
        <end position="347"/>
    </location>
</feature>
<dbReference type="Pfam" id="PF05553">
    <property type="entry name" value="DUF761"/>
    <property type="match status" value="1"/>
</dbReference>
<feature type="compositionally biased region" description="Low complexity" evidence="1">
    <location>
        <begin position="198"/>
        <end position="207"/>
    </location>
</feature>
<evidence type="ECO:0000256" key="1">
    <source>
        <dbReference type="SAM" id="MobiDB-lite"/>
    </source>
</evidence>
<feature type="region of interest" description="Disordered" evidence="1">
    <location>
        <begin position="424"/>
        <end position="503"/>
    </location>
</feature>
<dbReference type="STRING" id="63057.A0A2P5FIX4"/>
<feature type="compositionally biased region" description="Acidic residues" evidence="1">
    <location>
        <begin position="446"/>
        <end position="458"/>
    </location>
</feature>
<protein>
    <recommendedName>
        <fullName evidence="5">Hydroxyproline-rich glycoprotein family protein</fullName>
    </recommendedName>
</protein>
<name>A0A2P5FIX4_TREOI</name>
<comment type="caution">
    <text evidence="3">The sequence shown here is derived from an EMBL/GenBank/DDBJ whole genome shotgun (WGS) entry which is preliminary data.</text>
</comment>
<dbReference type="PANTHER" id="PTHR34059:SF1">
    <property type="entry name" value="EXPRESSED PROTEIN"/>
    <property type="match status" value="1"/>
</dbReference>
<feature type="compositionally biased region" description="Basic and acidic residues" evidence="1">
    <location>
        <begin position="319"/>
        <end position="330"/>
    </location>
</feature>
<evidence type="ECO:0000313" key="3">
    <source>
        <dbReference type="EMBL" id="PON97723.1"/>
    </source>
</evidence>
<reference evidence="4" key="1">
    <citation type="submission" date="2016-06" db="EMBL/GenBank/DDBJ databases">
        <title>Parallel loss of symbiosis genes in relatives of nitrogen-fixing non-legume Parasponia.</title>
        <authorList>
            <person name="Van Velzen R."/>
            <person name="Holmer R."/>
            <person name="Bu F."/>
            <person name="Rutten L."/>
            <person name="Van Zeijl A."/>
            <person name="Liu W."/>
            <person name="Santuari L."/>
            <person name="Cao Q."/>
            <person name="Sharma T."/>
            <person name="Shen D."/>
            <person name="Roswanjaya Y."/>
            <person name="Wardhani T."/>
            <person name="Kalhor M.S."/>
            <person name="Jansen J."/>
            <person name="Van den Hoogen J."/>
            <person name="Gungor B."/>
            <person name="Hartog M."/>
            <person name="Hontelez J."/>
            <person name="Verver J."/>
            <person name="Yang W.-C."/>
            <person name="Schijlen E."/>
            <person name="Repin R."/>
            <person name="Schilthuizen M."/>
            <person name="Schranz E."/>
            <person name="Heidstra R."/>
            <person name="Miyata K."/>
            <person name="Fedorova E."/>
            <person name="Kohlen W."/>
            <person name="Bisseling T."/>
            <person name="Smit S."/>
            <person name="Geurts R."/>
        </authorList>
    </citation>
    <scope>NUCLEOTIDE SEQUENCE [LARGE SCALE GENOMIC DNA]</scope>
    <source>
        <strain evidence="4">cv. RG33-2</strain>
    </source>
</reference>
<dbReference type="InterPro" id="IPR008480">
    <property type="entry name" value="DUF761_pln"/>
</dbReference>
<proteinExistence type="predicted"/>
<gene>
    <name evidence="3" type="ORF">TorRG33x02_066330</name>
</gene>
<feature type="compositionally biased region" description="Basic residues" evidence="1">
    <location>
        <begin position="666"/>
        <end position="678"/>
    </location>
</feature>
<accession>A0A2P5FIX4</accession>
<feature type="compositionally biased region" description="Acidic residues" evidence="1">
    <location>
        <begin position="430"/>
        <end position="439"/>
    </location>
</feature>
<evidence type="ECO:0000313" key="4">
    <source>
        <dbReference type="Proteomes" id="UP000237000"/>
    </source>
</evidence>
<feature type="compositionally biased region" description="Low complexity" evidence="1">
    <location>
        <begin position="681"/>
        <end position="696"/>
    </location>
</feature>
<feature type="region of interest" description="Disordered" evidence="1">
    <location>
        <begin position="1"/>
        <end position="24"/>
    </location>
</feature>
<feature type="compositionally biased region" description="Low complexity" evidence="1">
    <location>
        <begin position="348"/>
        <end position="366"/>
    </location>
</feature>
<dbReference type="EMBL" id="JXTC01000030">
    <property type="protein sequence ID" value="PON97723.1"/>
    <property type="molecule type" value="Genomic_DNA"/>
</dbReference>
<feature type="region of interest" description="Disordered" evidence="1">
    <location>
        <begin position="258"/>
        <end position="408"/>
    </location>
</feature>
<dbReference type="PANTHER" id="PTHR34059">
    <property type="entry name" value="EXPRESSED PROTEIN"/>
    <property type="match status" value="1"/>
</dbReference>